<dbReference type="EMBL" id="PGGS01000255">
    <property type="protein sequence ID" value="PNH06152.1"/>
    <property type="molecule type" value="Genomic_DNA"/>
</dbReference>
<dbReference type="AlphaFoldDB" id="A0A2J8A0V4"/>
<evidence type="ECO:0000313" key="2">
    <source>
        <dbReference type="Proteomes" id="UP000236333"/>
    </source>
</evidence>
<evidence type="ECO:0000313" key="1">
    <source>
        <dbReference type="EMBL" id="PNH06152.1"/>
    </source>
</evidence>
<keyword evidence="2" id="KW-1185">Reference proteome</keyword>
<reference evidence="1 2" key="1">
    <citation type="journal article" date="2017" name="Mol. Biol. Evol.">
        <title>The 4-celled Tetrabaena socialis nuclear genome reveals the essential components for genetic control of cell number at the origin of multicellularity in the volvocine lineage.</title>
        <authorList>
            <person name="Featherston J."/>
            <person name="Arakaki Y."/>
            <person name="Hanschen E.R."/>
            <person name="Ferris P.J."/>
            <person name="Michod R.E."/>
            <person name="Olson B.J.S.C."/>
            <person name="Nozaki H."/>
            <person name="Durand P.M."/>
        </authorList>
    </citation>
    <scope>NUCLEOTIDE SEQUENCE [LARGE SCALE GENOMIC DNA]</scope>
    <source>
        <strain evidence="1 2">NIES-571</strain>
    </source>
</reference>
<proteinExistence type="predicted"/>
<organism evidence="1 2">
    <name type="scientific">Tetrabaena socialis</name>
    <dbReference type="NCBI Taxonomy" id="47790"/>
    <lineage>
        <taxon>Eukaryota</taxon>
        <taxon>Viridiplantae</taxon>
        <taxon>Chlorophyta</taxon>
        <taxon>core chlorophytes</taxon>
        <taxon>Chlorophyceae</taxon>
        <taxon>CS clade</taxon>
        <taxon>Chlamydomonadales</taxon>
        <taxon>Tetrabaenaceae</taxon>
        <taxon>Tetrabaena</taxon>
    </lineage>
</organism>
<sequence>MAAEALDARGVGDPLDVNATCAEATLGFSLKPDSWYTLRLPAGTRYSPQSGPLAVPSDIPLAGLRPFRLGLKTFTQPRTVRYRRLRLWLPHGLSPDTPLSALACRISICELVTGACTPLAFELVPFSLSEARLVAALQPGRRYMVNVTADAAVKDGYDQGLEASSTSFWTGYVPWVFAAPSLRGADVAIMEEGADPLAEWPYLTRAPPPRNVTGVLHGSYEQAVSLYDINAGSEADVVKLFSLLKGDDPDMASVATAFGRPSAQVKVPPALSSPGSGAEWATVRLPLAGSSRIRAAYTCCTPGSTAARAQFLLSSSLQASVVQSAQGFTAWVTDAALGGGGPVAGADVSFYTYLQYLKRSKPVKAAACKTDARGFCAVTIDLAPGQVRGHDRPRAGPGWCVWGAVGVGPYLGSLVVDRLLVTPGDTLLLTGFVQQASMSGLQLPPSSYARIQAEPSRPSLWST</sequence>
<dbReference type="OrthoDB" id="543368at2759"/>
<accession>A0A2J8A0V4</accession>
<dbReference type="Proteomes" id="UP000236333">
    <property type="component" value="Unassembled WGS sequence"/>
</dbReference>
<name>A0A2J8A0V4_9CHLO</name>
<protein>
    <submittedName>
        <fullName evidence="1">Uncharacterized protein</fullName>
    </submittedName>
</protein>
<comment type="caution">
    <text evidence="1">The sequence shown here is derived from an EMBL/GenBank/DDBJ whole genome shotgun (WGS) entry which is preliminary data.</text>
</comment>
<gene>
    <name evidence="1" type="ORF">TSOC_007502</name>
</gene>